<sequence>MFITKPAGRTGGDPSGRTFMKVILAGADRLARAAFALSAVLVMCLAVFVFYEVVARYVVGRPTIWVNEVSGYLLVATTFLAGGWVLRQGGHVRMEMLEEMTGPRGRAALALFGNLIAGAVGAAMTWTGAWMAYDSWDFGWESPTMLATPLWLPQAAIPVGAAVLTLSALAGALDAVTRLTGSAAAPEVRS</sequence>
<evidence type="ECO:0000256" key="3">
    <source>
        <dbReference type="ARBA" id="ARBA00022475"/>
    </source>
</evidence>
<gene>
    <name evidence="12" type="ORF">AUP44_00165</name>
    <name evidence="11" type="ORF">DCK97_06195</name>
</gene>
<comment type="subunit">
    <text evidence="9">The complex comprises the extracytoplasmic solute receptor protein and the two transmembrane proteins.</text>
</comment>
<proteinExistence type="inferred from homology"/>
<comment type="function">
    <text evidence="9">Part of the tripartite ATP-independent periplasmic (TRAP) transport system.</text>
</comment>
<name>A0A162M2U7_9PROT</name>
<feature type="domain" description="Tripartite ATP-independent periplasmic transporters DctQ component" evidence="10">
    <location>
        <begin position="45"/>
        <end position="176"/>
    </location>
</feature>
<keyword evidence="2 9" id="KW-0813">Transport</keyword>
<dbReference type="Proteomes" id="UP000257706">
    <property type="component" value="Unassembled WGS sequence"/>
</dbReference>
<keyword evidence="4 9" id="KW-0997">Cell inner membrane</keyword>
<evidence type="ECO:0000256" key="6">
    <source>
        <dbReference type="ARBA" id="ARBA00022989"/>
    </source>
</evidence>
<organism evidence="12 13">
    <name type="scientific">Tistrella mobilis</name>
    <dbReference type="NCBI Taxonomy" id="171437"/>
    <lineage>
        <taxon>Bacteria</taxon>
        <taxon>Pseudomonadati</taxon>
        <taxon>Pseudomonadota</taxon>
        <taxon>Alphaproteobacteria</taxon>
        <taxon>Geminicoccales</taxon>
        <taxon>Geminicoccaceae</taxon>
        <taxon>Tistrella</taxon>
    </lineage>
</organism>
<evidence type="ECO:0000313" key="13">
    <source>
        <dbReference type="Proteomes" id="UP000075787"/>
    </source>
</evidence>
<keyword evidence="6 9" id="KW-1133">Transmembrane helix</keyword>
<feature type="transmembrane region" description="Helical" evidence="9">
    <location>
        <begin position="63"/>
        <end position="86"/>
    </location>
</feature>
<accession>A0A162M2U7</accession>
<dbReference type="Pfam" id="PF04290">
    <property type="entry name" value="DctQ"/>
    <property type="match status" value="1"/>
</dbReference>
<evidence type="ECO:0000313" key="14">
    <source>
        <dbReference type="Proteomes" id="UP000257706"/>
    </source>
</evidence>
<evidence type="ECO:0000256" key="5">
    <source>
        <dbReference type="ARBA" id="ARBA00022692"/>
    </source>
</evidence>
<dbReference type="InterPro" id="IPR055348">
    <property type="entry name" value="DctQ"/>
</dbReference>
<reference evidence="12 13" key="1">
    <citation type="submission" date="2015-12" db="EMBL/GenBank/DDBJ databases">
        <title>Genome sequence of Tistrella mobilis MCCC 1A02139.</title>
        <authorList>
            <person name="Lu L."/>
            <person name="Lai Q."/>
            <person name="Shao Z."/>
            <person name="Qian P."/>
        </authorList>
    </citation>
    <scope>NUCLEOTIDE SEQUENCE [LARGE SCALE GENOMIC DNA]</scope>
    <source>
        <strain evidence="12 13">MCCC 1A02139</strain>
    </source>
</reference>
<reference evidence="11 14" key="2">
    <citation type="journal article" date="2018" name="Nat. Biotechnol.">
        <title>A standardized bacterial taxonomy based on genome phylogeny substantially revises the tree of life.</title>
        <authorList>
            <person name="Parks D.H."/>
            <person name="Chuvochina M."/>
            <person name="Waite D.W."/>
            <person name="Rinke C."/>
            <person name="Skarshewski A."/>
            <person name="Chaumeil P.A."/>
            <person name="Hugenholtz P."/>
        </authorList>
    </citation>
    <scope>NUCLEOTIDE SEQUENCE [LARGE SCALE GENOMIC DNA]</scope>
    <source>
        <strain evidence="11">UBA8739</strain>
    </source>
</reference>
<dbReference type="GO" id="GO:0022857">
    <property type="term" value="F:transmembrane transporter activity"/>
    <property type="evidence" value="ECO:0007669"/>
    <property type="project" value="UniProtKB-UniRule"/>
</dbReference>
<dbReference type="PANTHER" id="PTHR35011:SF10">
    <property type="entry name" value="TRAP TRANSPORTER SMALL PERMEASE PROTEIN"/>
    <property type="match status" value="1"/>
</dbReference>
<evidence type="ECO:0000256" key="1">
    <source>
        <dbReference type="ARBA" id="ARBA00004429"/>
    </source>
</evidence>
<evidence type="ECO:0000256" key="8">
    <source>
        <dbReference type="ARBA" id="ARBA00038436"/>
    </source>
</evidence>
<feature type="transmembrane region" description="Helical" evidence="9">
    <location>
        <begin position="30"/>
        <end position="51"/>
    </location>
</feature>
<comment type="caution">
    <text evidence="12">The sequence shown here is derived from an EMBL/GenBank/DDBJ whole genome shotgun (WGS) entry which is preliminary data.</text>
</comment>
<evidence type="ECO:0000313" key="11">
    <source>
        <dbReference type="EMBL" id="HAE46992.1"/>
    </source>
</evidence>
<keyword evidence="7 9" id="KW-0472">Membrane</keyword>
<evidence type="ECO:0000256" key="2">
    <source>
        <dbReference type="ARBA" id="ARBA00022448"/>
    </source>
</evidence>
<comment type="subcellular location">
    <subcellularLocation>
        <location evidence="1 9">Cell inner membrane</location>
        <topology evidence="1 9">Multi-pass membrane protein</topology>
    </subcellularLocation>
</comment>
<protein>
    <recommendedName>
        <fullName evidence="9">TRAP transporter small permease protein</fullName>
    </recommendedName>
</protein>
<dbReference type="EMBL" id="LPZR01000001">
    <property type="protein sequence ID" value="KYO57890.1"/>
    <property type="molecule type" value="Genomic_DNA"/>
</dbReference>
<dbReference type="Proteomes" id="UP000075787">
    <property type="component" value="Unassembled WGS sequence"/>
</dbReference>
<keyword evidence="3" id="KW-1003">Cell membrane</keyword>
<comment type="similarity">
    <text evidence="8 9">Belongs to the TRAP transporter small permease family.</text>
</comment>
<feature type="transmembrane region" description="Helical" evidence="9">
    <location>
        <begin position="151"/>
        <end position="173"/>
    </location>
</feature>
<evidence type="ECO:0000313" key="12">
    <source>
        <dbReference type="EMBL" id="KYO57890.1"/>
    </source>
</evidence>
<dbReference type="GO" id="GO:0015740">
    <property type="term" value="P:C4-dicarboxylate transport"/>
    <property type="evidence" value="ECO:0007669"/>
    <property type="project" value="TreeGrafter"/>
</dbReference>
<feature type="transmembrane region" description="Helical" evidence="9">
    <location>
        <begin position="107"/>
        <end position="131"/>
    </location>
</feature>
<evidence type="ECO:0000256" key="9">
    <source>
        <dbReference type="RuleBase" id="RU369079"/>
    </source>
</evidence>
<dbReference type="InterPro" id="IPR007387">
    <property type="entry name" value="TRAP_DctQ"/>
</dbReference>
<evidence type="ECO:0000259" key="10">
    <source>
        <dbReference type="Pfam" id="PF04290"/>
    </source>
</evidence>
<evidence type="ECO:0000256" key="7">
    <source>
        <dbReference type="ARBA" id="ARBA00023136"/>
    </source>
</evidence>
<dbReference type="PANTHER" id="PTHR35011">
    <property type="entry name" value="2,3-DIKETO-L-GULONATE TRAP TRANSPORTER SMALL PERMEASE PROTEIN YIAM"/>
    <property type="match status" value="1"/>
</dbReference>
<dbReference type="OrthoDB" id="9797534at2"/>
<keyword evidence="5 9" id="KW-0812">Transmembrane</keyword>
<dbReference type="GO" id="GO:0005886">
    <property type="term" value="C:plasma membrane"/>
    <property type="evidence" value="ECO:0007669"/>
    <property type="project" value="UniProtKB-SubCell"/>
</dbReference>
<evidence type="ECO:0000256" key="4">
    <source>
        <dbReference type="ARBA" id="ARBA00022519"/>
    </source>
</evidence>
<dbReference type="AlphaFoldDB" id="A0A162M2U7"/>
<dbReference type="EMBL" id="DMAI01000099">
    <property type="protein sequence ID" value="HAE46992.1"/>
    <property type="molecule type" value="Genomic_DNA"/>
</dbReference>